<dbReference type="PROSITE" id="PS00178">
    <property type="entry name" value="AA_TRNA_LIGASE_I"/>
    <property type="match status" value="1"/>
</dbReference>
<dbReference type="PANTHER" id="PTHR42765:SF1">
    <property type="entry name" value="ISOLEUCINE--TRNA LIGASE, MITOCHONDRIAL"/>
    <property type="match status" value="1"/>
</dbReference>
<feature type="binding site" evidence="10">
    <location>
        <position position="915"/>
    </location>
    <ligand>
        <name>Zn(2+)</name>
        <dbReference type="ChEBI" id="CHEBI:29105"/>
    </ligand>
</feature>
<dbReference type="FunFam" id="3.40.50.620:FF:000152">
    <property type="entry name" value="Isoleucine--tRNA ligase"/>
    <property type="match status" value="1"/>
</dbReference>
<dbReference type="InterPro" id="IPR013155">
    <property type="entry name" value="M/V/L/I-tRNA-synth_anticd-bd"/>
</dbReference>
<dbReference type="Proteomes" id="UP000000332">
    <property type="component" value="Chromosome"/>
</dbReference>
<comment type="domain">
    <text evidence="10">IleRS has two distinct active sites: one for aminoacylation and one for editing. The misactivated valine is translocated from the active site to the editing site, which sterically excludes the correctly activated isoleucine. The single editing site contains two valyl binding pockets, one specific for each substrate (Val-AMP or Val-tRNA(Ile)).</text>
</comment>
<evidence type="ECO:0000256" key="9">
    <source>
        <dbReference type="ARBA" id="ARBA00048359"/>
    </source>
</evidence>
<dbReference type="InterPro" id="IPR050081">
    <property type="entry name" value="Ile-tRNA_ligase"/>
</dbReference>
<gene>
    <name evidence="14" type="primary">iars</name>
    <name evidence="10" type="synonym">ileS</name>
    <name evidence="14" type="ordered locus">BP951000_0559</name>
</gene>
<evidence type="ECO:0000259" key="12">
    <source>
        <dbReference type="Pfam" id="PF06827"/>
    </source>
</evidence>
<dbReference type="InterPro" id="IPR001412">
    <property type="entry name" value="aa-tRNA-synth_I_CS"/>
</dbReference>
<evidence type="ECO:0000256" key="1">
    <source>
        <dbReference type="ARBA" id="ARBA00006887"/>
    </source>
</evidence>
<evidence type="ECO:0000256" key="2">
    <source>
        <dbReference type="ARBA" id="ARBA00022490"/>
    </source>
</evidence>
<comment type="subcellular location">
    <subcellularLocation>
        <location evidence="10">Cytoplasm</location>
    </subcellularLocation>
</comment>
<dbReference type="PRINTS" id="PR00984">
    <property type="entry name" value="TRNASYNTHILE"/>
</dbReference>
<feature type="binding site" evidence="10">
    <location>
        <position position="933"/>
    </location>
    <ligand>
        <name>Zn(2+)</name>
        <dbReference type="ChEBI" id="CHEBI:29105"/>
    </ligand>
</feature>
<dbReference type="InterPro" id="IPR014729">
    <property type="entry name" value="Rossmann-like_a/b/a_fold"/>
</dbReference>
<evidence type="ECO:0000256" key="8">
    <source>
        <dbReference type="ARBA" id="ARBA00025217"/>
    </source>
</evidence>
<dbReference type="GO" id="GO:0005829">
    <property type="term" value="C:cytosol"/>
    <property type="evidence" value="ECO:0007669"/>
    <property type="project" value="TreeGrafter"/>
</dbReference>
<dbReference type="GO" id="GO:0004822">
    <property type="term" value="F:isoleucine-tRNA ligase activity"/>
    <property type="evidence" value="ECO:0007669"/>
    <property type="project" value="UniProtKB-UniRule"/>
</dbReference>
<keyword evidence="15" id="KW-1185">Reference proteome</keyword>
<feature type="binding site" evidence="10">
    <location>
        <position position="578"/>
    </location>
    <ligand>
        <name>L-isoleucyl-5'-AMP</name>
        <dbReference type="ChEBI" id="CHEBI:178002"/>
    </ligand>
</feature>
<dbReference type="InterPro" id="IPR009008">
    <property type="entry name" value="Val/Leu/Ile-tRNA-synth_edit"/>
</dbReference>
<feature type="binding site" evidence="10">
    <location>
        <position position="622"/>
    </location>
    <ligand>
        <name>ATP</name>
        <dbReference type="ChEBI" id="CHEBI:30616"/>
    </ligand>
</feature>
<dbReference type="InterPro" id="IPR002300">
    <property type="entry name" value="aa-tRNA-synth_Ia"/>
</dbReference>
<accession>D8IBN7</accession>
<feature type="binding site" evidence="10">
    <location>
        <position position="930"/>
    </location>
    <ligand>
        <name>Zn(2+)</name>
        <dbReference type="ChEBI" id="CHEBI:29105"/>
    </ligand>
</feature>
<dbReference type="EMBL" id="CP002025">
    <property type="protein sequence ID" value="ADK30560.1"/>
    <property type="molecule type" value="Genomic_DNA"/>
</dbReference>
<keyword evidence="3 10" id="KW-0436">Ligase</keyword>
<feature type="binding site" evidence="10">
    <location>
        <position position="912"/>
    </location>
    <ligand>
        <name>Zn(2+)</name>
        <dbReference type="ChEBI" id="CHEBI:29105"/>
    </ligand>
</feature>
<dbReference type="GO" id="GO:0006428">
    <property type="term" value="P:isoleucyl-tRNA aminoacylation"/>
    <property type="evidence" value="ECO:0007669"/>
    <property type="project" value="UniProtKB-UniRule"/>
</dbReference>
<dbReference type="CDD" id="cd07960">
    <property type="entry name" value="Anticodon_Ia_Ile_BEm"/>
    <property type="match status" value="1"/>
</dbReference>
<keyword evidence="10" id="KW-0479">Metal-binding</keyword>
<sequence>MYIQKILKKIKKWSKNKMDYSSTINLPKTAFPMKAGLKEKEPKIIKKWEDEKLYQQLRELRKGAPKCILHDGPPYANGDIHIGTSLNKIIKDIIVRYKSAKGFDSPYVPGWDCHGMPIELKVQESLGDKYKETSKFIMRKKCRAYAQKYIDIQRKEFKRLGVMGDWENPYLTMSPEYESEIVEVFAQLVEKGYIYKGLRTIHWCMECETALAAAEIEYDENHTSTSVYVRFPVLNKINDKLNGNVDVMIWTTTPWTLPSNMACAFNRDLEYVAVEIDGRYAIMTTSLVDTVLSKKEMKAEGRDIISISIEEIEKLEIAHPFIKDRKSAVVFADYVEATAGTGVVHTAPGHGMEDYQTGMNYGLEIYCPVDKAGRYTSEFPEMQGMKVRDANPKVVEILENNGSLYHKEKVTHSYPICWRCKNPLIFRATSQWFMNMTHDNIDERTVKSLDNIKWYPAWGHDRMKKMLENRPDWCLSRQRSWGVPIPAFYCKNCGKTLLTAESTRHFAEIVKTKGMDVWFELEAKDLLPEGTKCECGSCDFDKEQDILDVWFDSGVSSFAAQKTNKDLDGVFPVDIYLEGGDQYRGWFQAAIWPSMAIRGIPPYKELVTHGWTLDEQGRAMHKSAGNVVSPLEVIDKYGADILRLWCISEDFTHNARVGDNMMKAIADNYRKIRNTFRYLLGNISDFDYSKEKVEVKDLLPVDRYALSRLHSFIKVADKACDGYEFHLFYQRLINYCVVELSATYFDIIKDRLYCDRKDSLSRRSAQTVLVEILDVLVKLIAPVLPFTTDEVWGYYKGENASSVHLELYPKADDSLIDLELESEWASILKVRDDVLLSLERARDNSTIGKSLEAYITICTKESSTKDLLAKYEKYLNEIFIVSKVTLSDSKDDTFIEGGVSFVKTEKASHEKCVRCWGHYDSVGTEHKELCTRCAEAVK</sequence>
<dbReference type="HAMAP" id="MF_02002">
    <property type="entry name" value="Ile_tRNA_synth_type1"/>
    <property type="match status" value="1"/>
</dbReference>
<dbReference type="Gene3D" id="3.40.50.620">
    <property type="entry name" value="HUPs"/>
    <property type="match status" value="2"/>
</dbReference>
<dbReference type="GO" id="GO:0005524">
    <property type="term" value="F:ATP binding"/>
    <property type="evidence" value="ECO:0007669"/>
    <property type="project" value="UniProtKB-UniRule"/>
</dbReference>
<name>D8IBN7_BRAP9</name>
<dbReference type="Pfam" id="PF00133">
    <property type="entry name" value="tRNA-synt_1"/>
    <property type="match status" value="1"/>
</dbReference>
<dbReference type="AlphaFoldDB" id="D8IBN7"/>
<dbReference type="GO" id="GO:0002161">
    <property type="term" value="F:aminoacyl-tRNA deacylase activity"/>
    <property type="evidence" value="ECO:0007669"/>
    <property type="project" value="InterPro"/>
</dbReference>
<comment type="catalytic activity">
    <reaction evidence="9 10">
        <text>tRNA(Ile) + L-isoleucine + ATP = L-isoleucyl-tRNA(Ile) + AMP + diphosphate</text>
        <dbReference type="Rhea" id="RHEA:11060"/>
        <dbReference type="Rhea" id="RHEA-COMP:9666"/>
        <dbReference type="Rhea" id="RHEA-COMP:9695"/>
        <dbReference type="ChEBI" id="CHEBI:30616"/>
        <dbReference type="ChEBI" id="CHEBI:33019"/>
        <dbReference type="ChEBI" id="CHEBI:58045"/>
        <dbReference type="ChEBI" id="CHEBI:78442"/>
        <dbReference type="ChEBI" id="CHEBI:78528"/>
        <dbReference type="ChEBI" id="CHEBI:456215"/>
        <dbReference type="EC" id="6.1.1.5"/>
    </reaction>
</comment>
<dbReference type="GO" id="GO:0008270">
    <property type="term" value="F:zinc ion binding"/>
    <property type="evidence" value="ECO:0007669"/>
    <property type="project" value="UniProtKB-UniRule"/>
</dbReference>
<keyword evidence="4 10" id="KW-0547">Nucleotide-binding</keyword>
<evidence type="ECO:0000313" key="14">
    <source>
        <dbReference type="EMBL" id="ADK30560.1"/>
    </source>
</evidence>
<keyword evidence="5 10" id="KW-0067">ATP-binding</keyword>
<dbReference type="FunCoup" id="D8IBN7">
    <property type="interactions" value="372"/>
</dbReference>
<dbReference type="STRING" id="759914.BP951000_0559"/>
<dbReference type="Gene3D" id="1.10.730.20">
    <property type="match status" value="1"/>
</dbReference>
<evidence type="ECO:0000256" key="10">
    <source>
        <dbReference type="HAMAP-Rule" id="MF_02002"/>
    </source>
</evidence>
<dbReference type="Gene3D" id="1.10.10.830">
    <property type="entry name" value="Ile-tRNA synthetase CP2 domain-like"/>
    <property type="match status" value="1"/>
</dbReference>
<dbReference type="HOGENOM" id="CLU_001493_7_0_12"/>
<dbReference type="InterPro" id="IPR009080">
    <property type="entry name" value="tRNAsynth_Ia_anticodon-bd"/>
</dbReference>
<evidence type="ECO:0000259" key="11">
    <source>
        <dbReference type="Pfam" id="PF00133"/>
    </source>
</evidence>
<evidence type="ECO:0000256" key="6">
    <source>
        <dbReference type="ARBA" id="ARBA00022917"/>
    </source>
</evidence>
<evidence type="ECO:0000313" key="15">
    <source>
        <dbReference type="Proteomes" id="UP000000332"/>
    </source>
</evidence>
<keyword evidence="10" id="KW-0862">Zinc</keyword>
<comment type="function">
    <text evidence="8 10">Catalyzes the attachment of isoleucine to tRNA(Ile). As IleRS can inadvertently accommodate and process structurally similar amino acids such as valine, to avoid such errors it has two additional distinct tRNA(Ile)-dependent editing activities. One activity is designated as 'pretransfer' editing and involves the hydrolysis of activated Val-AMP. The other activity is designated 'posttransfer' editing and involves deacylation of mischarged Val-tRNA(Ile).</text>
</comment>
<dbReference type="KEGG" id="bpo:BP951000_0559"/>
<keyword evidence="2 10" id="KW-0963">Cytoplasm</keyword>
<keyword evidence="6 10" id="KW-0648">Protein biosynthesis</keyword>
<feature type="domain" description="Aminoacyl-tRNA synthetase class Ia" evidence="11">
    <location>
        <begin position="44"/>
        <end position="654"/>
    </location>
</feature>
<evidence type="ECO:0000256" key="3">
    <source>
        <dbReference type="ARBA" id="ARBA00022598"/>
    </source>
</evidence>
<feature type="short sequence motif" description="'HIGH' region" evidence="10">
    <location>
        <begin position="74"/>
        <end position="84"/>
    </location>
</feature>
<evidence type="ECO:0000256" key="7">
    <source>
        <dbReference type="ARBA" id="ARBA00023146"/>
    </source>
</evidence>
<dbReference type="SUPFAM" id="SSF50677">
    <property type="entry name" value="ValRS/IleRS/LeuRS editing domain"/>
    <property type="match status" value="1"/>
</dbReference>
<comment type="cofactor">
    <cofactor evidence="10">
        <name>Zn(2+)</name>
        <dbReference type="ChEBI" id="CHEBI:29105"/>
    </cofactor>
    <text evidence="10">Binds 1 zinc ion per subunit.</text>
</comment>
<feature type="domain" description="Zinc finger FPG/IleRS-type" evidence="12">
    <location>
        <begin position="910"/>
        <end position="935"/>
    </location>
</feature>
<dbReference type="PANTHER" id="PTHR42765">
    <property type="entry name" value="SOLEUCYL-TRNA SYNTHETASE"/>
    <property type="match status" value="1"/>
</dbReference>
<dbReference type="SUPFAM" id="SSF52374">
    <property type="entry name" value="Nucleotidylyl transferase"/>
    <property type="match status" value="1"/>
</dbReference>
<dbReference type="eggNOG" id="COG0060">
    <property type="taxonomic scope" value="Bacteria"/>
</dbReference>
<dbReference type="NCBIfam" id="TIGR00392">
    <property type="entry name" value="ileS"/>
    <property type="match status" value="1"/>
</dbReference>
<proteinExistence type="inferred from homology"/>
<dbReference type="Gene3D" id="3.90.740.10">
    <property type="entry name" value="Valyl/Leucyl/Isoleucyl-tRNA synthetase, editing domain"/>
    <property type="match status" value="1"/>
</dbReference>
<dbReference type="InterPro" id="IPR023585">
    <property type="entry name" value="Ile-tRNA-ligase_type1"/>
</dbReference>
<dbReference type="GO" id="GO:0000049">
    <property type="term" value="F:tRNA binding"/>
    <property type="evidence" value="ECO:0007669"/>
    <property type="project" value="InterPro"/>
</dbReference>
<evidence type="ECO:0000256" key="5">
    <source>
        <dbReference type="ARBA" id="ARBA00022840"/>
    </source>
</evidence>
<dbReference type="EC" id="6.1.1.5" evidence="10"/>
<evidence type="ECO:0000256" key="4">
    <source>
        <dbReference type="ARBA" id="ARBA00022741"/>
    </source>
</evidence>
<reference evidence="14 15" key="1">
    <citation type="journal article" date="2010" name="PLoS ONE">
        <title>The complete genome sequence of the pathogenic intestinal spirochete Brachyspira pilosicoli and comparison with other Brachyspira genomes.</title>
        <authorList>
            <person name="Wanchanthuek P."/>
            <person name="Bellgard M.I."/>
            <person name="La T."/>
            <person name="Ryan K."/>
            <person name="Moolhuijzen P."/>
            <person name="Chapman B."/>
            <person name="Black M."/>
            <person name="Schibeci D."/>
            <person name="Hunter A."/>
            <person name="Barrero R."/>
            <person name="Phillips N.D."/>
            <person name="Hampson D.J."/>
        </authorList>
    </citation>
    <scope>NUCLEOTIDE SEQUENCE [LARGE SCALE GENOMIC DNA]</scope>
    <source>
        <strain evidence="15">ATCC BAA-1826 / 95/1000</strain>
    </source>
</reference>
<organism evidence="14 15">
    <name type="scientific">Brachyspira pilosicoli (strain ATCC BAA-1826 / 95/1000)</name>
    <dbReference type="NCBI Taxonomy" id="759914"/>
    <lineage>
        <taxon>Bacteria</taxon>
        <taxon>Pseudomonadati</taxon>
        <taxon>Spirochaetota</taxon>
        <taxon>Spirochaetia</taxon>
        <taxon>Brachyspirales</taxon>
        <taxon>Brachyspiraceae</taxon>
        <taxon>Brachyspira</taxon>
    </lineage>
</organism>
<dbReference type="SUPFAM" id="SSF47323">
    <property type="entry name" value="Anticodon-binding domain of a subclass of class I aminoacyl-tRNA synthetases"/>
    <property type="match status" value="1"/>
</dbReference>
<dbReference type="InterPro" id="IPR002301">
    <property type="entry name" value="Ile-tRNA-ligase"/>
</dbReference>
<feature type="short sequence motif" description="'KMSKS' region" evidence="10">
    <location>
        <begin position="619"/>
        <end position="623"/>
    </location>
</feature>
<dbReference type="Pfam" id="PF06827">
    <property type="entry name" value="zf-FPG_IleRS"/>
    <property type="match status" value="1"/>
</dbReference>
<dbReference type="Pfam" id="PF08264">
    <property type="entry name" value="Anticodon_1"/>
    <property type="match status" value="1"/>
</dbReference>
<protein>
    <recommendedName>
        <fullName evidence="10">Isoleucine--tRNA ligase</fullName>
        <ecNumber evidence="10">6.1.1.5</ecNumber>
    </recommendedName>
    <alternativeName>
        <fullName evidence="10">Isoleucyl-tRNA synthetase</fullName>
        <shortName evidence="10">IleRS</shortName>
    </alternativeName>
</protein>
<keyword evidence="7 10" id="KW-0030">Aminoacyl-tRNA synthetase</keyword>
<dbReference type="InterPro" id="IPR010663">
    <property type="entry name" value="Znf_FPG/IleRS"/>
</dbReference>
<feature type="domain" description="Methionyl/Valyl/Leucyl/Isoleucyl-tRNA synthetase anticodon-binding" evidence="13">
    <location>
        <begin position="702"/>
        <end position="855"/>
    </location>
</feature>
<dbReference type="InParanoid" id="D8IBN7"/>
<comment type="similarity">
    <text evidence="1 10">Belongs to the class-I aminoacyl-tRNA synthetase family. IleS type 1 subfamily.</text>
</comment>
<comment type="subunit">
    <text evidence="10">Monomer.</text>
</comment>
<dbReference type="InterPro" id="IPR033708">
    <property type="entry name" value="Anticodon_Ile_BEm"/>
</dbReference>
<evidence type="ECO:0000259" key="13">
    <source>
        <dbReference type="Pfam" id="PF08264"/>
    </source>
</evidence>